<evidence type="ECO:0000259" key="2">
    <source>
        <dbReference type="Pfam" id="PF05299"/>
    </source>
</evidence>
<feature type="region of interest" description="Disordered" evidence="1">
    <location>
        <begin position="62"/>
        <end position="84"/>
    </location>
</feature>
<dbReference type="SUPFAM" id="SSF55486">
    <property type="entry name" value="Metalloproteases ('zincins'), catalytic domain"/>
    <property type="match status" value="1"/>
</dbReference>
<dbReference type="InterPro" id="IPR007963">
    <property type="entry name" value="Peptidase_M61_catalytic"/>
</dbReference>
<comment type="caution">
    <text evidence="3">The sequence shown here is derived from an EMBL/GenBank/DDBJ whole genome shotgun (WGS) entry which is preliminary data.</text>
</comment>
<dbReference type="SUPFAM" id="SSF50156">
    <property type="entry name" value="PDZ domain-like"/>
    <property type="match status" value="1"/>
</dbReference>
<reference evidence="3" key="1">
    <citation type="submission" date="2021-02" db="EMBL/GenBank/DDBJ databases">
        <title>Genome sequence of Rhodospirillales sp. strain TMPK1 isolated from soil.</title>
        <authorList>
            <person name="Nakai R."/>
            <person name="Kusada H."/>
            <person name="Tamaki H."/>
        </authorList>
    </citation>
    <scope>NUCLEOTIDE SEQUENCE</scope>
    <source>
        <strain evidence="3">TMPK1</strain>
    </source>
</reference>
<dbReference type="AlphaFoldDB" id="A0A8S8XA92"/>
<dbReference type="Pfam" id="PF05299">
    <property type="entry name" value="Peptidase_M61"/>
    <property type="match status" value="1"/>
</dbReference>
<gene>
    <name evidence="3" type="ORF">TMPK1_05040</name>
</gene>
<name>A0A8S8XA92_9PROT</name>
<evidence type="ECO:0000256" key="1">
    <source>
        <dbReference type="SAM" id="MobiDB-lite"/>
    </source>
</evidence>
<evidence type="ECO:0000313" key="4">
    <source>
        <dbReference type="Proteomes" id="UP000681075"/>
    </source>
</evidence>
<dbReference type="InterPro" id="IPR027268">
    <property type="entry name" value="Peptidase_M4/M1_CTD_sf"/>
</dbReference>
<dbReference type="EMBL" id="BOPV01000001">
    <property type="protein sequence ID" value="GIL38267.1"/>
    <property type="molecule type" value="Genomic_DNA"/>
</dbReference>
<dbReference type="InterPro" id="IPR036034">
    <property type="entry name" value="PDZ_sf"/>
</dbReference>
<keyword evidence="3" id="KW-0378">Hydrolase</keyword>
<evidence type="ECO:0000313" key="3">
    <source>
        <dbReference type="EMBL" id="GIL38267.1"/>
    </source>
</evidence>
<dbReference type="Proteomes" id="UP000681075">
    <property type="component" value="Unassembled WGS sequence"/>
</dbReference>
<accession>A0A8S8XA92</accession>
<dbReference type="Gene3D" id="1.10.390.10">
    <property type="entry name" value="Neutral Protease Domain 2"/>
    <property type="match status" value="1"/>
</dbReference>
<keyword evidence="3" id="KW-0645">Protease</keyword>
<dbReference type="GO" id="GO:0006508">
    <property type="term" value="P:proteolysis"/>
    <property type="evidence" value="ECO:0007669"/>
    <property type="project" value="UniProtKB-KW"/>
</dbReference>
<sequence length="544" mass="58927">MAQSAPPSLDLLLTPHVQNGAVRDVGVTLKLEKPNVAEGTALLRMPTLIVSIPATRYDGDAVQARDDAGPLPLTQKDEAPTPTGTYRQWLPTRATVGDVVVTAKAPPRVVDATTRTGPLFDLRADGGGVLGAGITFLPLPNTKNPYRLRVHWDLAALGPDATGAWSLGEGDVQTVGPAELLAFSFYAAGPLKTYRNGNFAMYWLTDPPIAPSDVAARIQKLYAYMSNFFDDANAPYRVFIRHNPHRGGGGTALAKSFMFGWNEATAPTLDSMQDLLAHEMTHNWPKIAGEHGDTAWYSEGNAEFYSLVLSYRAGVLTPDQFLERINKRAADYYSNPLRNVSNGEAAKRFWSDWSAQRIPYGRGFLYLALTDAKIRAKSNNKHSLDDIVLAIQAQQRAKKTPGIADWIALVGKEIGADAQRDYDSMAAGRPVVPTGAFGPCFKLVATKIRPFELGFDEAGLMGDKKIVRGLVAGSAAAQAGLQEGDEIVQASDTLELSRKPDDAMLVRVKRGDGEKLIAYVPRGAAAQSYGWVRNTKIADSACRL</sequence>
<organism evidence="3 4">
    <name type="scientific">Roseiterribacter gracilis</name>
    <dbReference type="NCBI Taxonomy" id="2812848"/>
    <lineage>
        <taxon>Bacteria</taxon>
        <taxon>Pseudomonadati</taxon>
        <taxon>Pseudomonadota</taxon>
        <taxon>Alphaproteobacteria</taxon>
        <taxon>Rhodospirillales</taxon>
        <taxon>Roseiterribacteraceae</taxon>
        <taxon>Roseiterribacter</taxon>
    </lineage>
</organism>
<keyword evidence="4" id="KW-1185">Reference proteome</keyword>
<proteinExistence type="predicted"/>
<feature type="domain" description="Peptidase M61 catalytic" evidence="2">
    <location>
        <begin position="291"/>
        <end position="356"/>
    </location>
</feature>
<protein>
    <submittedName>
        <fullName evidence="3">Serine protease</fullName>
    </submittedName>
</protein>
<dbReference type="GO" id="GO:0008233">
    <property type="term" value="F:peptidase activity"/>
    <property type="evidence" value="ECO:0007669"/>
    <property type="project" value="UniProtKB-KW"/>
</dbReference>